<feature type="domain" description="Peptidase U32 collagenase" evidence="1">
    <location>
        <begin position="393"/>
        <end position="512"/>
    </location>
</feature>
<protein>
    <submittedName>
        <fullName evidence="2">U32 family peptidase</fullName>
    </submittedName>
</protein>
<dbReference type="InterPro" id="IPR020988">
    <property type="entry name" value="Pept_U32_collagenase"/>
</dbReference>
<dbReference type="RefSeq" id="WP_154518416.1">
    <property type="nucleotide sequence ID" value="NZ_VUMT01000006.1"/>
</dbReference>
<accession>A0A6L5XWV4</accession>
<dbReference type="InterPro" id="IPR001539">
    <property type="entry name" value="Peptidase_U32"/>
</dbReference>
<name>A0A6L5XWV4_9FIRM</name>
<sequence length="810" mass="93108">MENKNQNVEILAPAGSYESLKAAVNAGCDAVYIGGSRFGARAFANNLDEETMLEAIDYIHVHNKKIYMTVNTLLKEKELEEELYDYLLPFYKAGLDAVIVQDLGVLHFIHEHFPDLPIHASTQMTLTGSYGIHLLEGMGVTRLVPARELSLEEIKDLRANTTMEIETFVHGALCYCYSGQCLLSSMIGGRSGNRGRCAQPCRMVYGLDGEKKKNPYKLSPKDICTLDIIPELIEAGIDSFKIEGRMKRPEYTAYTSYLYRKYTDLYLSLGALGYEEYKKAHKKEQEKERKNLMDLYNRGSFTTGYYTQYHGENMMSMSRPNHNGVLVGTVKNVKGTKATFTLNEDISGQDVLEFRNKDGVSLYDYTVKNDIVSGSVVTAPFKAGCKIEKGNLVYRTKNQKLLHSIEEKWITTDRKVPIRGIVVARVANPFQLILAYGQGENKIVVDLKGDIVDTAVRQPVTKEKLSALVNQISDTKYKFTHLEVEMEEDIFIPVGKVKMLRRQALEQLEQKILEYYRRNEPKARTRDTKVQITDKTKEERKEKNTFFVVISRKDQLEPVLKQAEIKRVGLEVDLLSQKEAENMAKEIKEAGKECFLALPRIYRKGKSDDFVSYENENTDGYLVRSMEQIGFLKSRKTDKIMMLDFNLYTMNREAKKFYHELEIDEYTTSVELNYKEIKETGTENSAVLVYGHIPLMVTAQCLLKNQGICEKNLKQKAFHTLTDRVGKQYFVLNHCKHCYNVIYDGTPLSLLEESEMIKKWELSFLRLDFTIEGKEETELILKYFVEAFRYNKKTEKLEKTTKGHFYQGIE</sequence>
<gene>
    <name evidence="2" type="ORF">FYJ58_05420</name>
</gene>
<evidence type="ECO:0000313" key="2">
    <source>
        <dbReference type="EMBL" id="MSS63316.1"/>
    </source>
</evidence>
<dbReference type="PROSITE" id="PS01276">
    <property type="entry name" value="PEPTIDASE_U32"/>
    <property type="match status" value="1"/>
</dbReference>
<comment type="caution">
    <text evidence="2">The sequence shown here is derived from an EMBL/GenBank/DDBJ whole genome shotgun (WGS) entry which is preliminary data.</text>
</comment>
<dbReference type="InterPro" id="IPR051454">
    <property type="entry name" value="RNA/ubiquinone_mod_enzymes"/>
</dbReference>
<dbReference type="EMBL" id="VUMT01000006">
    <property type="protein sequence ID" value="MSS63316.1"/>
    <property type="molecule type" value="Genomic_DNA"/>
</dbReference>
<dbReference type="Pfam" id="PF12392">
    <property type="entry name" value="DUF3656"/>
    <property type="match status" value="1"/>
</dbReference>
<evidence type="ECO:0000259" key="1">
    <source>
        <dbReference type="Pfam" id="PF12392"/>
    </source>
</evidence>
<dbReference type="PANTHER" id="PTHR30217">
    <property type="entry name" value="PEPTIDASE U32 FAMILY"/>
    <property type="match status" value="1"/>
</dbReference>
<evidence type="ECO:0000313" key="3">
    <source>
        <dbReference type="Proteomes" id="UP000482209"/>
    </source>
</evidence>
<reference evidence="2 3" key="1">
    <citation type="submission" date="2019-08" db="EMBL/GenBank/DDBJ databases">
        <title>In-depth cultivation of the pig gut microbiome towards novel bacterial diversity and tailored functional studies.</title>
        <authorList>
            <person name="Wylensek D."/>
            <person name="Hitch T.C.A."/>
            <person name="Clavel T."/>
        </authorList>
    </citation>
    <scope>NUCLEOTIDE SEQUENCE [LARGE SCALE GENOMIC DNA]</scope>
    <source>
        <strain evidence="2 3">WCA-693-APC-MOT-I</strain>
    </source>
</reference>
<keyword evidence="3" id="KW-1185">Reference proteome</keyword>
<dbReference type="PANTHER" id="PTHR30217:SF10">
    <property type="entry name" value="23S RRNA 5-HYDROXYCYTIDINE C2501 SYNTHASE"/>
    <property type="match status" value="1"/>
</dbReference>
<dbReference type="Pfam" id="PF01136">
    <property type="entry name" value="Peptidase_U32"/>
    <property type="match status" value="1"/>
</dbReference>
<organism evidence="2 3">
    <name type="scientific">Velocimicrobium porci</name>
    <dbReference type="NCBI Taxonomy" id="2606634"/>
    <lineage>
        <taxon>Bacteria</taxon>
        <taxon>Bacillati</taxon>
        <taxon>Bacillota</taxon>
        <taxon>Clostridia</taxon>
        <taxon>Lachnospirales</taxon>
        <taxon>Lachnospiraceae</taxon>
        <taxon>Velocimicrobium</taxon>
    </lineage>
</organism>
<dbReference type="AlphaFoldDB" id="A0A6L5XWV4"/>
<dbReference type="Proteomes" id="UP000482209">
    <property type="component" value="Unassembled WGS sequence"/>
</dbReference>
<proteinExistence type="predicted"/>